<name>A0A7J0GXE9_9ERIC</name>
<accession>A0A7J0GXE9</accession>
<evidence type="ECO:0000313" key="1">
    <source>
        <dbReference type="EMBL" id="GFZ15452.1"/>
    </source>
</evidence>
<organism evidence="1 2">
    <name type="scientific">Actinidia rufa</name>
    <dbReference type="NCBI Taxonomy" id="165716"/>
    <lineage>
        <taxon>Eukaryota</taxon>
        <taxon>Viridiplantae</taxon>
        <taxon>Streptophyta</taxon>
        <taxon>Embryophyta</taxon>
        <taxon>Tracheophyta</taxon>
        <taxon>Spermatophyta</taxon>
        <taxon>Magnoliopsida</taxon>
        <taxon>eudicotyledons</taxon>
        <taxon>Gunneridae</taxon>
        <taxon>Pentapetalae</taxon>
        <taxon>asterids</taxon>
        <taxon>Ericales</taxon>
        <taxon>Actinidiaceae</taxon>
        <taxon>Actinidia</taxon>
    </lineage>
</organism>
<reference evidence="1 2" key="1">
    <citation type="submission" date="2019-07" db="EMBL/GenBank/DDBJ databases">
        <title>De Novo Assembly of kiwifruit Actinidia rufa.</title>
        <authorList>
            <person name="Sugita-Konishi S."/>
            <person name="Sato K."/>
            <person name="Mori E."/>
            <person name="Abe Y."/>
            <person name="Kisaki G."/>
            <person name="Hamano K."/>
            <person name="Suezawa K."/>
            <person name="Otani M."/>
            <person name="Fukuda T."/>
            <person name="Manabe T."/>
            <person name="Gomi K."/>
            <person name="Tabuchi M."/>
            <person name="Akimitsu K."/>
            <person name="Kataoka I."/>
        </authorList>
    </citation>
    <scope>NUCLEOTIDE SEQUENCE [LARGE SCALE GENOMIC DNA]</scope>
    <source>
        <strain evidence="2">cv. Fuchu</strain>
    </source>
</reference>
<dbReference type="AlphaFoldDB" id="A0A7J0GXE9"/>
<sequence length="72" mass="8385">MGPDEEDNRWPPWLKPASFARELLRSMQITRRFAQERMQYVLLGLYERCSLFSLSELPQGPPCHTGLLASDF</sequence>
<comment type="caution">
    <text evidence="1">The sequence shown here is derived from an EMBL/GenBank/DDBJ whole genome shotgun (WGS) entry which is preliminary data.</text>
</comment>
<proteinExistence type="predicted"/>
<dbReference type="EMBL" id="BJWL01000024">
    <property type="protein sequence ID" value="GFZ15452.1"/>
    <property type="molecule type" value="Genomic_DNA"/>
</dbReference>
<keyword evidence="2" id="KW-1185">Reference proteome</keyword>
<protein>
    <submittedName>
        <fullName evidence="1">PLATZ transcription factor family protein</fullName>
    </submittedName>
</protein>
<gene>
    <name evidence="1" type="ORF">Acr_24g0016420</name>
</gene>
<evidence type="ECO:0000313" key="2">
    <source>
        <dbReference type="Proteomes" id="UP000585474"/>
    </source>
</evidence>
<dbReference type="Proteomes" id="UP000585474">
    <property type="component" value="Unassembled WGS sequence"/>
</dbReference>